<dbReference type="SUPFAM" id="SSF56935">
    <property type="entry name" value="Porins"/>
    <property type="match status" value="1"/>
</dbReference>
<feature type="signal peptide" evidence="1">
    <location>
        <begin position="1"/>
        <end position="25"/>
    </location>
</feature>
<gene>
    <name evidence="2" type="ORF">KS2013_1146</name>
</gene>
<name>A0A1B3BAS0_9GAMM</name>
<proteinExistence type="predicted"/>
<feature type="chain" id="PRO_5008544096" description="Phosphate-selective porin O and P" evidence="1">
    <location>
        <begin position="26"/>
        <end position="368"/>
    </location>
</feature>
<dbReference type="Proteomes" id="UP000094147">
    <property type="component" value="Chromosome"/>
</dbReference>
<accession>A0A1B3BAS0</accession>
<organism evidence="2 3">
    <name type="scientific">Kangiella sediminilitoris</name>
    <dbReference type="NCBI Taxonomy" id="1144748"/>
    <lineage>
        <taxon>Bacteria</taxon>
        <taxon>Pseudomonadati</taxon>
        <taxon>Pseudomonadota</taxon>
        <taxon>Gammaproteobacteria</taxon>
        <taxon>Kangiellales</taxon>
        <taxon>Kangiellaceae</taxon>
        <taxon>Kangiella</taxon>
    </lineage>
</organism>
<evidence type="ECO:0000313" key="2">
    <source>
        <dbReference type="EMBL" id="AOE49866.1"/>
    </source>
</evidence>
<dbReference type="EMBL" id="CP012418">
    <property type="protein sequence ID" value="AOE49866.1"/>
    <property type="molecule type" value="Genomic_DNA"/>
</dbReference>
<keyword evidence="3" id="KW-1185">Reference proteome</keyword>
<evidence type="ECO:0008006" key="4">
    <source>
        <dbReference type="Google" id="ProtNLM"/>
    </source>
</evidence>
<dbReference type="PATRIC" id="fig|1144748.3.peg.1159"/>
<evidence type="ECO:0000313" key="3">
    <source>
        <dbReference type="Proteomes" id="UP000094147"/>
    </source>
</evidence>
<evidence type="ECO:0000256" key="1">
    <source>
        <dbReference type="SAM" id="SignalP"/>
    </source>
</evidence>
<protein>
    <recommendedName>
        <fullName evidence="4">Phosphate-selective porin O and P</fullName>
    </recommendedName>
</protein>
<keyword evidence="1" id="KW-0732">Signal</keyword>
<dbReference type="AlphaFoldDB" id="A0A1B3BAS0"/>
<dbReference type="KEGG" id="ksd:KS2013_1146"/>
<dbReference type="RefSeq" id="WP_068991029.1">
    <property type="nucleotide sequence ID" value="NZ_CP012418.1"/>
</dbReference>
<dbReference type="STRING" id="1144748.KS2013_1146"/>
<sequence length="368" mass="41549" precursor="true">MINNLTKLSLVALCAVAVAPSVSHAEEEEADVNIGGAVRLNYSWKDYTDDSDGQFDFELFAVDVDITKGKWFVDSQFRFYQTFNAVHHAEVGYNFDDDNRLAVGVSQVPFGISPYASHGWWFGGTYYLGFEDDYDTGAKWTHTSGNWTYDTAYFFNSEYDDSARYGRYSFDVASIEGRDNKEDGHGNFRAQYQWGDHVIGGSLQAGKFRNRTTGKKGEHAAAAVHFDGNYDSWNVQLQHIYYYYEDAPELQTADNRIAMSAFDFPFEMASEANVTSFNIAKTFEVGNEFVDNVVCYNDFTYTATSDKPGLTDSIQNVTGCTLIKNGLYTYIDWIAGKNMWFAGGPGIGVYDGPEKWHSRLNINIGYYF</sequence>
<reference evidence="3" key="1">
    <citation type="submission" date="2015-08" db="EMBL/GenBank/DDBJ databases">
        <authorList>
            <person name="Kim K.M."/>
        </authorList>
    </citation>
    <scope>NUCLEOTIDE SEQUENCE [LARGE SCALE GENOMIC DNA]</scope>
    <source>
        <strain evidence="3">KCTC 23892</strain>
    </source>
</reference>
<dbReference type="OrthoDB" id="625456at2"/>